<dbReference type="EMBL" id="MU128986">
    <property type="protein sequence ID" value="KAF9512485.1"/>
    <property type="molecule type" value="Genomic_DNA"/>
</dbReference>
<feature type="region of interest" description="Disordered" evidence="1">
    <location>
        <begin position="144"/>
        <end position="171"/>
    </location>
</feature>
<accession>A0A9P6DW90</accession>
<evidence type="ECO:0000313" key="2">
    <source>
        <dbReference type="EMBL" id="KAF9512485.1"/>
    </source>
</evidence>
<organism evidence="2 3">
    <name type="scientific">Hydnum rufescens UP504</name>
    <dbReference type="NCBI Taxonomy" id="1448309"/>
    <lineage>
        <taxon>Eukaryota</taxon>
        <taxon>Fungi</taxon>
        <taxon>Dikarya</taxon>
        <taxon>Basidiomycota</taxon>
        <taxon>Agaricomycotina</taxon>
        <taxon>Agaricomycetes</taxon>
        <taxon>Cantharellales</taxon>
        <taxon>Hydnaceae</taxon>
        <taxon>Hydnum</taxon>
    </lineage>
</organism>
<reference evidence="2" key="1">
    <citation type="journal article" date="2020" name="Nat. Commun.">
        <title>Large-scale genome sequencing of mycorrhizal fungi provides insights into the early evolution of symbiotic traits.</title>
        <authorList>
            <person name="Miyauchi S."/>
            <person name="Kiss E."/>
            <person name="Kuo A."/>
            <person name="Drula E."/>
            <person name="Kohler A."/>
            <person name="Sanchez-Garcia M."/>
            <person name="Morin E."/>
            <person name="Andreopoulos B."/>
            <person name="Barry K.W."/>
            <person name="Bonito G."/>
            <person name="Buee M."/>
            <person name="Carver A."/>
            <person name="Chen C."/>
            <person name="Cichocki N."/>
            <person name="Clum A."/>
            <person name="Culley D."/>
            <person name="Crous P.W."/>
            <person name="Fauchery L."/>
            <person name="Girlanda M."/>
            <person name="Hayes R.D."/>
            <person name="Keri Z."/>
            <person name="LaButti K."/>
            <person name="Lipzen A."/>
            <person name="Lombard V."/>
            <person name="Magnuson J."/>
            <person name="Maillard F."/>
            <person name="Murat C."/>
            <person name="Nolan M."/>
            <person name="Ohm R.A."/>
            <person name="Pangilinan J."/>
            <person name="Pereira M.F."/>
            <person name="Perotto S."/>
            <person name="Peter M."/>
            <person name="Pfister S."/>
            <person name="Riley R."/>
            <person name="Sitrit Y."/>
            <person name="Stielow J.B."/>
            <person name="Szollosi G."/>
            <person name="Zifcakova L."/>
            <person name="Stursova M."/>
            <person name="Spatafora J.W."/>
            <person name="Tedersoo L."/>
            <person name="Vaario L.M."/>
            <person name="Yamada A."/>
            <person name="Yan M."/>
            <person name="Wang P."/>
            <person name="Xu J."/>
            <person name="Bruns T."/>
            <person name="Baldrian P."/>
            <person name="Vilgalys R."/>
            <person name="Dunand C."/>
            <person name="Henrissat B."/>
            <person name="Grigoriev I.V."/>
            <person name="Hibbett D."/>
            <person name="Nagy L.G."/>
            <person name="Martin F.M."/>
        </authorList>
    </citation>
    <scope>NUCLEOTIDE SEQUENCE</scope>
    <source>
        <strain evidence="2">UP504</strain>
    </source>
</reference>
<gene>
    <name evidence="2" type="ORF">BS47DRAFT_1464209</name>
</gene>
<sequence>MNQHEKDVWSRRDVARSMQLFVTDISSPSYALCRDEIRGAMLVPPTFLRGPYRWTVSPNQSQETPIAWIGVRTNLLLSRVLLLFVSRFVLIFPSSPSSMAERWWTIGSRRAAIIHLLHEDGAWNCWWWCCIRARHPQTSTRRIGVAGVSSSKRRPRFARSPSSKASWGRGGSSWVDGLYSTSNSFTLLVLPPARSCGVTEDGQIPAQGGAAVWKGGFDDGENAENVPFVLISWCFRKRIQDRLQRFREHDRKITSGERTVKVVVRGFGASLVSPRIAPVCTSWIQCPQYQGASREGVPNMPDKETIPRLGGCAACLRRWFRAYRPVPTNKFDHNFRIPSDVRERLLT</sequence>
<name>A0A9P6DW90_9AGAM</name>
<proteinExistence type="predicted"/>
<dbReference type="AlphaFoldDB" id="A0A9P6DW90"/>
<dbReference type="Proteomes" id="UP000886523">
    <property type="component" value="Unassembled WGS sequence"/>
</dbReference>
<keyword evidence="3" id="KW-1185">Reference proteome</keyword>
<protein>
    <submittedName>
        <fullName evidence="2">Uncharacterized protein</fullName>
    </submittedName>
</protein>
<comment type="caution">
    <text evidence="2">The sequence shown here is derived from an EMBL/GenBank/DDBJ whole genome shotgun (WGS) entry which is preliminary data.</text>
</comment>
<evidence type="ECO:0000313" key="3">
    <source>
        <dbReference type="Proteomes" id="UP000886523"/>
    </source>
</evidence>
<evidence type="ECO:0000256" key="1">
    <source>
        <dbReference type="SAM" id="MobiDB-lite"/>
    </source>
</evidence>